<sequence length="360" mass="40520">MIRNNHRVLPSRSTLQRRQGFRSSQPIPPALEERAAGQEVRLQRPALLPLEIFIYYLSGILLSLLLLSCSNTSQAQWRQFGSDSLFSSFLFSAWSPSSHWLAVLDNHQVQILRPDGQSASLWNADAFCDLDPPGPTFSWLSGDRLVCLDRAESHYLWFSIDSAGHLHYQSQAPLGLSLSSSDIPLFLHANPRYPLIALIIFRNQERLFLSDLQGHQLPLPAPIYATAASWSWDGTQLAVIDQAGTITIYQLVQRASGLPTLRWLRRLPLPSSDSEPVAWSPSGRWLVCRHGTYESEDYLFLQATDGSGRSYKLSSSYRQGQLFAPAWSPDGRLLVATQVSTRTLYQFPVSAWMTQQHLTP</sequence>
<protein>
    <recommendedName>
        <fullName evidence="2">Anaphase-promoting complex subunit 4 WD40 domain-containing protein</fullName>
    </recommendedName>
</protein>
<dbReference type="Pfam" id="PF07676">
    <property type="entry name" value="PD40"/>
    <property type="match status" value="1"/>
</dbReference>
<evidence type="ECO:0008006" key="2">
    <source>
        <dbReference type="Google" id="ProtNLM"/>
    </source>
</evidence>
<proteinExistence type="predicted"/>
<accession>A0A455T276</accession>
<dbReference type="InterPro" id="IPR011042">
    <property type="entry name" value="6-blade_b-propeller_TolB-like"/>
</dbReference>
<dbReference type="EMBL" id="AP019377">
    <property type="protein sequence ID" value="BBH93401.1"/>
    <property type="molecule type" value="Genomic_DNA"/>
</dbReference>
<gene>
    <name evidence="1" type="ORF">KTA_16000</name>
</gene>
<evidence type="ECO:0000313" key="1">
    <source>
        <dbReference type="EMBL" id="BBH93401.1"/>
    </source>
</evidence>
<name>A0A455T276_9CHLR</name>
<organism evidence="1">
    <name type="scientific">Thermogemmatispora argillosa</name>
    <dbReference type="NCBI Taxonomy" id="2045280"/>
    <lineage>
        <taxon>Bacteria</taxon>
        <taxon>Bacillati</taxon>
        <taxon>Chloroflexota</taxon>
        <taxon>Ktedonobacteria</taxon>
        <taxon>Thermogemmatisporales</taxon>
        <taxon>Thermogemmatisporaceae</taxon>
        <taxon>Thermogemmatispora</taxon>
    </lineage>
</organism>
<dbReference type="AlphaFoldDB" id="A0A455T276"/>
<dbReference type="Gene3D" id="2.120.10.30">
    <property type="entry name" value="TolB, C-terminal domain"/>
    <property type="match status" value="1"/>
</dbReference>
<dbReference type="SUPFAM" id="SSF82171">
    <property type="entry name" value="DPP6 N-terminal domain-like"/>
    <property type="match status" value="1"/>
</dbReference>
<reference evidence="1" key="1">
    <citation type="submission" date="2018-12" db="EMBL/GenBank/DDBJ databases">
        <title>Novel natural products biosynthetic potential of the class Ktedonobacteria.</title>
        <authorList>
            <person name="Zheng Y."/>
            <person name="Saitou A."/>
            <person name="Wang C.M."/>
            <person name="Toyoda A."/>
            <person name="Minakuchi Y."/>
            <person name="Sekiguchi Y."/>
            <person name="Ueda K."/>
            <person name="Takano H."/>
            <person name="Sakai Y."/>
            <person name="Yokota A."/>
            <person name="Yabe S."/>
        </authorList>
    </citation>
    <scope>NUCLEOTIDE SEQUENCE</scope>
    <source>
        <strain evidence="1">A3-2</strain>
    </source>
</reference>
<dbReference type="InterPro" id="IPR011659">
    <property type="entry name" value="WD40"/>
</dbReference>